<evidence type="ECO:0000256" key="1">
    <source>
        <dbReference type="SAM" id="SignalP"/>
    </source>
</evidence>
<dbReference type="InterPro" id="IPR028082">
    <property type="entry name" value="Peripla_BP_I"/>
</dbReference>
<dbReference type="EMBL" id="DXGE01000001">
    <property type="protein sequence ID" value="HIW84909.1"/>
    <property type="molecule type" value="Genomic_DNA"/>
</dbReference>
<reference evidence="2" key="1">
    <citation type="journal article" date="2021" name="PeerJ">
        <title>Extensive microbial diversity within the chicken gut microbiome revealed by metagenomics and culture.</title>
        <authorList>
            <person name="Gilroy R."/>
            <person name="Ravi A."/>
            <person name="Getino M."/>
            <person name="Pursley I."/>
            <person name="Horton D.L."/>
            <person name="Alikhan N.F."/>
            <person name="Baker D."/>
            <person name="Gharbi K."/>
            <person name="Hall N."/>
            <person name="Watson M."/>
            <person name="Adriaenssens E.M."/>
            <person name="Foster-Nyarko E."/>
            <person name="Jarju S."/>
            <person name="Secka A."/>
            <person name="Antonio M."/>
            <person name="Oren A."/>
            <person name="Chaudhuri R.R."/>
            <person name="La Ragione R."/>
            <person name="Hildebrand F."/>
            <person name="Pallen M.J."/>
        </authorList>
    </citation>
    <scope>NUCLEOTIDE SEQUENCE</scope>
    <source>
        <strain evidence="2">421</strain>
    </source>
</reference>
<dbReference type="Gene3D" id="3.40.50.2300">
    <property type="match status" value="2"/>
</dbReference>
<dbReference type="Pfam" id="PF04392">
    <property type="entry name" value="ABC_sub_bind"/>
    <property type="match status" value="1"/>
</dbReference>
<proteinExistence type="predicted"/>
<keyword evidence="1" id="KW-0732">Signal</keyword>
<dbReference type="SUPFAM" id="SSF53822">
    <property type="entry name" value="Periplasmic binding protein-like I"/>
    <property type="match status" value="1"/>
</dbReference>
<accession>A0A9D1RC61</accession>
<comment type="caution">
    <text evidence="2">The sequence shown here is derived from an EMBL/GenBank/DDBJ whole genome shotgun (WGS) entry which is preliminary data.</text>
</comment>
<dbReference type="InterPro" id="IPR007487">
    <property type="entry name" value="ABC_transpt-TYRBP-like"/>
</dbReference>
<dbReference type="PROSITE" id="PS51257">
    <property type="entry name" value="PROKAR_LIPOPROTEIN"/>
    <property type="match status" value="1"/>
</dbReference>
<dbReference type="CDD" id="cd06325">
    <property type="entry name" value="PBP1_ABC_unchar_transporter"/>
    <property type="match status" value="1"/>
</dbReference>
<protein>
    <submittedName>
        <fullName evidence="2">ABC transporter substrate-binding protein</fullName>
    </submittedName>
</protein>
<dbReference type="AlphaFoldDB" id="A0A9D1RC61"/>
<reference evidence="2" key="2">
    <citation type="submission" date="2021-04" db="EMBL/GenBank/DDBJ databases">
        <authorList>
            <person name="Gilroy R."/>
        </authorList>
    </citation>
    <scope>NUCLEOTIDE SEQUENCE</scope>
    <source>
        <strain evidence="2">421</strain>
    </source>
</reference>
<gene>
    <name evidence="2" type="ORF">IAA48_00270</name>
</gene>
<dbReference type="Proteomes" id="UP000824205">
    <property type="component" value="Unassembled WGS sequence"/>
</dbReference>
<evidence type="ECO:0000313" key="3">
    <source>
        <dbReference type="Proteomes" id="UP000824205"/>
    </source>
</evidence>
<organism evidence="2 3">
    <name type="scientific">Candidatus Eubacterium faecipullorum</name>
    <dbReference type="NCBI Taxonomy" id="2838571"/>
    <lineage>
        <taxon>Bacteria</taxon>
        <taxon>Bacillati</taxon>
        <taxon>Bacillota</taxon>
        <taxon>Clostridia</taxon>
        <taxon>Eubacteriales</taxon>
        <taxon>Eubacteriaceae</taxon>
        <taxon>Eubacterium</taxon>
    </lineage>
</organism>
<dbReference type="PANTHER" id="PTHR35271">
    <property type="entry name" value="ABC TRANSPORTER, SUBSTRATE-BINDING LIPOPROTEIN-RELATED"/>
    <property type="match status" value="1"/>
</dbReference>
<dbReference type="PANTHER" id="PTHR35271:SF1">
    <property type="entry name" value="ABC TRANSPORTER, SUBSTRATE-BINDING LIPOPROTEIN"/>
    <property type="match status" value="1"/>
</dbReference>
<feature type="signal peptide" evidence="1">
    <location>
        <begin position="1"/>
        <end position="23"/>
    </location>
</feature>
<feature type="chain" id="PRO_5038994143" evidence="1">
    <location>
        <begin position="24"/>
        <end position="330"/>
    </location>
</feature>
<sequence length="330" mass="34066">MKKTVKKILALCLSAVLVASLFAGCSSNSGETGKYNIGILQAVQHDALDAATEGFQAAVTAALGSENVEFNLQNAGGDSPTCATIANQFVADGVDLIMANATAALQASMAATADIPIVATSITDYATALEIDQANWTGLTGINVTGTSDLAPLDEQAAMIQELCPDAQTVGILYCSAEPNSQYQARVISESLTSMGLTVNEYTVADTNEIATVTTTATQEVDVIYIPTDNTIASATAAVEQVAGPAGIPIIAGEEGICKGCGVGTLSISYYDIGYRAGEMAVQILTQGANPAEMEIEYATDLTKKYVADRATSLGITIPADYEAIDMSAE</sequence>
<evidence type="ECO:0000313" key="2">
    <source>
        <dbReference type="EMBL" id="HIW84909.1"/>
    </source>
</evidence>
<name>A0A9D1RC61_9FIRM</name>